<dbReference type="GO" id="GO:0008270">
    <property type="term" value="F:zinc ion binding"/>
    <property type="evidence" value="ECO:0007669"/>
    <property type="project" value="UniProtKB-KW"/>
</dbReference>
<dbReference type="Proteomes" id="UP000799777">
    <property type="component" value="Unassembled WGS sequence"/>
</dbReference>
<keyword evidence="6" id="KW-1185">Reference proteome</keyword>
<feature type="non-terminal residue" evidence="5">
    <location>
        <position position="161"/>
    </location>
</feature>
<proteinExistence type="predicted"/>
<name>A0A9P4HBQ3_9PLEO</name>
<evidence type="ECO:0000256" key="3">
    <source>
        <dbReference type="ARBA" id="ARBA00022833"/>
    </source>
</evidence>
<comment type="caution">
    <text evidence="5">The sequence shown here is derived from an EMBL/GenBank/DDBJ whole genome shotgun (WGS) entry which is preliminary data.</text>
</comment>
<evidence type="ECO:0000313" key="5">
    <source>
        <dbReference type="EMBL" id="KAF2030457.1"/>
    </source>
</evidence>
<keyword evidence="1" id="KW-0479">Metal-binding</keyword>
<keyword evidence="2" id="KW-0863">Zinc-finger</keyword>
<keyword evidence="3" id="KW-0862">Zinc</keyword>
<dbReference type="AlphaFoldDB" id="A0A9P4HBQ3"/>
<dbReference type="SMART" id="SM01328">
    <property type="entry name" value="zf-3CxxC"/>
    <property type="match status" value="1"/>
</dbReference>
<evidence type="ECO:0000256" key="1">
    <source>
        <dbReference type="ARBA" id="ARBA00022723"/>
    </source>
</evidence>
<gene>
    <name evidence="5" type="ORF">EK21DRAFT_40365</name>
</gene>
<sequence length="161" mass="18486">ATQPTHETRTFFTYPDLHAAIVSALLPDLSSARFHKNHDDHAFEHEWPTHVMGAFTCTNARCKNKRWTSKEVTIEIHGYTRNGYSTVVFYQRCKLCNRLGTFAVDKESYVERVAYRIKKWAGVNMALSFYNSKVGPPHEQEFCEGCKVGKCREGDKNAGYE</sequence>
<evidence type="ECO:0000256" key="2">
    <source>
        <dbReference type="ARBA" id="ARBA00022771"/>
    </source>
</evidence>
<accession>A0A9P4HBQ3</accession>
<reference evidence="5" key="1">
    <citation type="journal article" date="2020" name="Stud. Mycol.">
        <title>101 Dothideomycetes genomes: a test case for predicting lifestyles and emergence of pathogens.</title>
        <authorList>
            <person name="Haridas S."/>
            <person name="Albert R."/>
            <person name="Binder M."/>
            <person name="Bloem J."/>
            <person name="Labutti K."/>
            <person name="Salamov A."/>
            <person name="Andreopoulos B."/>
            <person name="Baker S."/>
            <person name="Barry K."/>
            <person name="Bills G."/>
            <person name="Bluhm B."/>
            <person name="Cannon C."/>
            <person name="Castanera R."/>
            <person name="Culley D."/>
            <person name="Daum C."/>
            <person name="Ezra D."/>
            <person name="Gonzalez J."/>
            <person name="Henrissat B."/>
            <person name="Kuo A."/>
            <person name="Liang C."/>
            <person name="Lipzen A."/>
            <person name="Lutzoni F."/>
            <person name="Magnuson J."/>
            <person name="Mondo S."/>
            <person name="Nolan M."/>
            <person name="Ohm R."/>
            <person name="Pangilinan J."/>
            <person name="Park H.-J."/>
            <person name="Ramirez L."/>
            <person name="Alfaro M."/>
            <person name="Sun H."/>
            <person name="Tritt A."/>
            <person name="Yoshinaga Y."/>
            <person name="Zwiers L.-H."/>
            <person name="Turgeon B."/>
            <person name="Goodwin S."/>
            <person name="Spatafora J."/>
            <person name="Crous P."/>
            <person name="Grigoriev I."/>
        </authorList>
    </citation>
    <scope>NUCLEOTIDE SEQUENCE</scope>
    <source>
        <strain evidence="5">CBS 110217</strain>
    </source>
</reference>
<dbReference type="EMBL" id="ML978190">
    <property type="protein sequence ID" value="KAF2030457.1"/>
    <property type="molecule type" value="Genomic_DNA"/>
</dbReference>
<dbReference type="Pfam" id="PF13695">
    <property type="entry name" value="Zn_ribbon_3CxxC"/>
    <property type="match status" value="1"/>
</dbReference>
<evidence type="ECO:0000259" key="4">
    <source>
        <dbReference type="SMART" id="SM01328"/>
    </source>
</evidence>
<dbReference type="InterPro" id="IPR027377">
    <property type="entry name" value="ZAR1/RTP1-5-like_Znf-3CxxC"/>
</dbReference>
<dbReference type="OrthoDB" id="8121437at2759"/>
<feature type="non-terminal residue" evidence="5">
    <location>
        <position position="1"/>
    </location>
</feature>
<organism evidence="5 6">
    <name type="scientific">Setomelanomma holmii</name>
    <dbReference type="NCBI Taxonomy" id="210430"/>
    <lineage>
        <taxon>Eukaryota</taxon>
        <taxon>Fungi</taxon>
        <taxon>Dikarya</taxon>
        <taxon>Ascomycota</taxon>
        <taxon>Pezizomycotina</taxon>
        <taxon>Dothideomycetes</taxon>
        <taxon>Pleosporomycetidae</taxon>
        <taxon>Pleosporales</taxon>
        <taxon>Pleosporineae</taxon>
        <taxon>Phaeosphaeriaceae</taxon>
        <taxon>Setomelanomma</taxon>
    </lineage>
</organism>
<evidence type="ECO:0000313" key="6">
    <source>
        <dbReference type="Proteomes" id="UP000799777"/>
    </source>
</evidence>
<protein>
    <recommendedName>
        <fullName evidence="4">3CxxC-type domain-containing protein</fullName>
    </recommendedName>
</protein>
<feature type="domain" description="3CxxC-type" evidence="4">
    <location>
        <begin position="50"/>
        <end position="149"/>
    </location>
</feature>